<accession>A0ABQ1PRF3</accession>
<name>A0ABQ1PRF3_9BACI</name>
<keyword evidence="3" id="KW-1185">Reference proteome</keyword>
<keyword evidence="1" id="KW-0663">Pyridoxal phosphate</keyword>
<dbReference type="InterPro" id="IPR015421">
    <property type="entry name" value="PyrdxlP-dep_Trfase_major"/>
</dbReference>
<gene>
    <name evidence="2" type="primary">rffA</name>
    <name evidence="2" type="ORF">GCM10007216_36040</name>
</gene>
<dbReference type="InterPro" id="IPR015424">
    <property type="entry name" value="PyrdxlP-dep_Trfase"/>
</dbReference>
<dbReference type="InterPro" id="IPR000653">
    <property type="entry name" value="DegT/StrS_aminotransferase"/>
</dbReference>
<organism evidence="2 3">
    <name type="scientific">Thalassobacillus devorans</name>
    <dbReference type="NCBI Taxonomy" id="279813"/>
    <lineage>
        <taxon>Bacteria</taxon>
        <taxon>Bacillati</taxon>
        <taxon>Bacillota</taxon>
        <taxon>Bacilli</taxon>
        <taxon>Bacillales</taxon>
        <taxon>Bacillaceae</taxon>
        <taxon>Thalassobacillus</taxon>
    </lineage>
</organism>
<dbReference type="NCBIfam" id="TIGR02379">
    <property type="entry name" value="ECA_wecE"/>
    <property type="match status" value="1"/>
</dbReference>
<dbReference type="Gene3D" id="3.90.1150.10">
    <property type="entry name" value="Aspartate Aminotransferase, domain 1"/>
    <property type="match status" value="1"/>
</dbReference>
<dbReference type="Pfam" id="PF01041">
    <property type="entry name" value="DegT_DnrJ_EryC1"/>
    <property type="match status" value="1"/>
</dbReference>
<dbReference type="PANTHER" id="PTHR30244">
    <property type="entry name" value="TRANSAMINASE"/>
    <property type="match status" value="1"/>
</dbReference>
<evidence type="ECO:0000313" key="2">
    <source>
        <dbReference type="EMBL" id="GGD02132.1"/>
    </source>
</evidence>
<dbReference type="PIRSF" id="PIRSF000390">
    <property type="entry name" value="PLP_StrS"/>
    <property type="match status" value="1"/>
</dbReference>
<dbReference type="InterPro" id="IPR015422">
    <property type="entry name" value="PyrdxlP-dep_Trfase_small"/>
</dbReference>
<protein>
    <submittedName>
        <fullName evidence="2">dTDP-4-amino-4,6-dideoxygalactose transaminase</fullName>
    </submittedName>
</protein>
<proteinExistence type="inferred from homology"/>
<dbReference type="NCBIfam" id="NF008687">
    <property type="entry name" value="PRK11706.1"/>
    <property type="match status" value="1"/>
</dbReference>
<evidence type="ECO:0000313" key="3">
    <source>
        <dbReference type="Proteomes" id="UP000619534"/>
    </source>
</evidence>
<evidence type="ECO:0000256" key="1">
    <source>
        <dbReference type="RuleBase" id="RU004508"/>
    </source>
</evidence>
<sequence length="376" mass="42513">MIPFNKPCVTGKENEYIQDAINNVKLSGNGPYGKKCCEWLESYLKAEKVLLTPSCTHALEMTALLIDIQEGDEVIMPSYTFVSTANAFALRGAHIKFVDVEPETMNIDASRVEDAITDRTTAIVVVHYAGVACDMDAIMAVSEKYNLYVIEDAAQGLVSSYNGRALGTIGHLGAFSFHETKNYTCGEGGALIINDQRFIDRAEIIQEKGTNRSQFIQGRVDKYTWRDIGSSYLLSDLNAAYLYAQLQEAESINDDRLATWRAYREGLKPLAQQRKIELPTVPENREHNAHMFYIKTKDEPERKRLIEHLKEHDVMAVPHYVPLHSSHAGERFGEMSGPDVYTTKDSERLLRLPLYYEMAKEDVGHVVEQIRAFYEA</sequence>
<dbReference type="SUPFAM" id="SSF53383">
    <property type="entry name" value="PLP-dependent transferases"/>
    <property type="match status" value="1"/>
</dbReference>
<dbReference type="PANTHER" id="PTHR30244:SF34">
    <property type="entry name" value="DTDP-4-AMINO-4,6-DIDEOXYGALACTOSE TRANSAMINASE"/>
    <property type="match status" value="1"/>
</dbReference>
<comment type="similarity">
    <text evidence="1">Belongs to the DegT/DnrJ/EryC1 family.</text>
</comment>
<dbReference type="Proteomes" id="UP000619534">
    <property type="component" value="Unassembled WGS sequence"/>
</dbReference>
<comment type="caution">
    <text evidence="2">The sequence shown here is derived from an EMBL/GenBank/DDBJ whole genome shotgun (WGS) entry which is preliminary data.</text>
</comment>
<dbReference type="CDD" id="cd00616">
    <property type="entry name" value="AHBA_syn"/>
    <property type="match status" value="1"/>
</dbReference>
<dbReference type="RefSeq" id="WP_062439290.1">
    <property type="nucleotide sequence ID" value="NZ_BMCJ01000008.1"/>
</dbReference>
<dbReference type="InterPro" id="IPR012749">
    <property type="entry name" value="WecE-like"/>
</dbReference>
<reference evidence="3" key="1">
    <citation type="journal article" date="2019" name="Int. J. Syst. Evol. Microbiol.">
        <title>The Global Catalogue of Microorganisms (GCM) 10K type strain sequencing project: providing services to taxonomists for standard genome sequencing and annotation.</title>
        <authorList>
            <consortium name="The Broad Institute Genomics Platform"/>
            <consortium name="The Broad Institute Genome Sequencing Center for Infectious Disease"/>
            <person name="Wu L."/>
            <person name="Ma J."/>
        </authorList>
    </citation>
    <scope>NUCLEOTIDE SEQUENCE [LARGE SCALE GENOMIC DNA]</scope>
    <source>
        <strain evidence="3">CCM 7282</strain>
    </source>
</reference>
<dbReference type="EMBL" id="BMCJ01000008">
    <property type="protein sequence ID" value="GGD02132.1"/>
    <property type="molecule type" value="Genomic_DNA"/>
</dbReference>
<dbReference type="Gene3D" id="3.40.640.10">
    <property type="entry name" value="Type I PLP-dependent aspartate aminotransferase-like (Major domain)"/>
    <property type="match status" value="1"/>
</dbReference>